<dbReference type="InterPro" id="IPR036271">
    <property type="entry name" value="Tet_transcr_reg_TetR-rel_C_sf"/>
</dbReference>
<proteinExistence type="predicted"/>
<dbReference type="PANTHER" id="PTHR30328">
    <property type="entry name" value="TRANSCRIPTIONAL REPRESSOR"/>
    <property type="match status" value="1"/>
</dbReference>
<dbReference type="Gene3D" id="1.10.357.10">
    <property type="entry name" value="Tetracycline Repressor, domain 2"/>
    <property type="match status" value="1"/>
</dbReference>
<dbReference type="PRINTS" id="PR00455">
    <property type="entry name" value="HTHTETR"/>
</dbReference>
<comment type="caution">
    <text evidence="4">The sequence shown here is derived from an EMBL/GenBank/DDBJ whole genome shotgun (WGS) entry which is preliminary data.</text>
</comment>
<evidence type="ECO:0000313" key="4">
    <source>
        <dbReference type="EMBL" id="MTH51881.1"/>
    </source>
</evidence>
<dbReference type="PANTHER" id="PTHR30328:SF54">
    <property type="entry name" value="HTH-TYPE TRANSCRIPTIONAL REPRESSOR SCO4008"/>
    <property type="match status" value="1"/>
</dbReference>
<evidence type="ECO:0000313" key="5">
    <source>
        <dbReference type="Proteomes" id="UP000434639"/>
    </source>
</evidence>
<name>A0A7X2S258_9BACI</name>
<dbReference type="PROSITE" id="PS50977">
    <property type="entry name" value="HTH_TETR_2"/>
    <property type="match status" value="1"/>
</dbReference>
<sequence>MNAEKQERIINGAMKEFVLRGFEKASTNEIVKEAQISKGSLFHYFNNKKDLYLFLIEDAKKAADMVLGKINMDERDIFKRLSGTGLVKLDIQKRYPLLFDFLRSVAVEDSKEVKVDTQQILGSILQEGFSKIYENIDWSKFKEGTDPEKALHILNWTMTGFAEMQMSKAGALDRDGAVILKEWESYSELLKQAFYKEGE</sequence>
<keyword evidence="1 2" id="KW-0238">DNA-binding</keyword>
<dbReference type="SUPFAM" id="SSF48498">
    <property type="entry name" value="Tetracyclin repressor-like, C-terminal domain"/>
    <property type="match status" value="1"/>
</dbReference>
<dbReference type="AlphaFoldDB" id="A0A7X2S258"/>
<dbReference type="Gene3D" id="1.10.10.60">
    <property type="entry name" value="Homeodomain-like"/>
    <property type="match status" value="1"/>
</dbReference>
<dbReference type="GO" id="GO:0003677">
    <property type="term" value="F:DNA binding"/>
    <property type="evidence" value="ECO:0007669"/>
    <property type="project" value="UniProtKB-UniRule"/>
</dbReference>
<accession>A0A7X2S258</accession>
<dbReference type="InterPro" id="IPR009057">
    <property type="entry name" value="Homeodomain-like_sf"/>
</dbReference>
<dbReference type="GO" id="GO:0006355">
    <property type="term" value="P:regulation of DNA-templated transcription"/>
    <property type="evidence" value="ECO:0007669"/>
    <property type="project" value="UniProtKB-ARBA"/>
</dbReference>
<dbReference type="Proteomes" id="UP000434639">
    <property type="component" value="Unassembled WGS sequence"/>
</dbReference>
<dbReference type="InterPro" id="IPR050109">
    <property type="entry name" value="HTH-type_TetR-like_transc_reg"/>
</dbReference>
<dbReference type="Pfam" id="PF00440">
    <property type="entry name" value="TetR_N"/>
    <property type="match status" value="1"/>
</dbReference>
<dbReference type="InterPro" id="IPR001647">
    <property type="entry name" value="HTH_TetR"/>
</dbReference>
<feature type="domain" description="HTH tetR-type" evidence="3">
    <location>
        <begin position="3"/>
        <end position="63"/>
    </location>
</feature>
<keyword evidence="5" id="KW-1185">Reference proteome</keyword>
<dbReference type="PROSITE" id="PS01081">
    <property type="entry name" value="HTH_TETR_1"/>
    <property type="match status" value="1"/>
</dbReference>
<feature type="DNA-binding region" description="H-T-H motif" evidence="2">
    <location>
        <begin position="26"/>
        <end position="45"/>
    </location>
</feature>
<gene>
    <name evidence="4" type="ORF">GKZ89_00570</name>
</gene>
<dbReference type="InterPro" id="IPR023772">
    <property type="entry name" value="DNA-bd_HTH_TetR-type_CS"/>
</dbReference>
<reference evidence="4 5" key="1">
    <citation type="journal article" date="2017" name="Int. J. Syst. Evol. Microbiol.">
        <title>Bacillus mangrovi sp. nov., isolated from a sediment sample from a mangrove forest.</title>
        <authorList>
            <person name="Gupta V."/>
            <person name="Singh P.K."/>
            <person name="Korpole S."/>
            <person name="Tanuku N.R.S."/>
            <person name="Pinnaka A.K."/>
        </authorList>
    </citation>
    <scope>NUCLEOTIDE SEQUENCE [LARGE SCALE GENOMIC DNA]</scope>
    <source>
        <strain evidence="4 5">KCTC 33872</strain>
    </source>
</reference>
<dbReference type="SUPFAM" id="SSF46689">
    <property type="entry name" value="Homeodomain-like"/>
    <property type="match status" value="1"/>
</dbReference>
<evidence type="ECO:0000256" key="2">
    <source>
        <dbReference type="PROSITE-ProRule" id="PRU00335"/>
    </source>
</evidence>
<protein>
    <submittedName>
        <fullName evidence="4">TetR family transcriptional regulator</fullName>
    </submittedName>
</protein>
<evidence type="ECO:0000256" key="1">
    <source>
        <dbReference type="ARBA" id="ARBA00023125"/>
    </source>
</evidence>
<dbReference type="EMBL" id="WMIB01000001">
    <property type="protein sequence ID" value="MTH51881.1"/>
    <property type="molecule type" value="Genomic_DNA"/>
</dbReference>
<organism evidence="4 5">
    <name type="scientific">Metabacillus mangrovi</name>
    <dbReference type="NCBI Taxonomy" id="1491830"/>
    <lineage>
        <taxon>Bacteria</taxon>
        <taxon>Bacillati</taxon>
        <taxon>Bacillota</taxon>
        <taxon>Bacilli</taxon>
        <taxon>Bacillales</taxon>
        <taxon>Bacillaceae</taxon>
        <taxon>Metabacillus</taxon>
    </lineage>
</organism>
<dbReference type="OrthoDB" id="9780939at2"/>
<evidence type="ECO:0000259" key="3">
    <source>
        <dbReference type="PROSITE" id="PS50977"/>
    </source>
</evidence>